<dbReference type="EMBL" id="JAIWYP010000006">
    <property type="protein sequence ID" value="KAH3805767.1"/>
    <property type="molecule type" value="Genomic_DNA"/>
</dbReference>
<dbReference type="AlphaFoldDB" id="A0A9D4FWK7"/>
<keyword evidence="2" id="KW-1185">Reference proteome</keyword>
<name>A0A9D4FWK7_DREPO</name>
<accession>A0A9D4FWK7</accession>
<comment type="caution">
    <text evidence="1">The sequence shown here is derived from an EMBL/GenBank/DDBJ whole genome shotgun (WGS) entry which is preliminary data.</text>
</comment>
<reference evidence="1" key="2">
    <citation type="submission" date="2020-11" db="EMBL/GenBank/DDBJ databases">
        <authorList>
            <person name="McCartney M.A."/>
            <person name="Auch B."/>
            <person name="Kono T."/>
            <person name="Mallez S."/>
            <person name="Becker A."/>
            <person name="Gohl D.M."/>
            <person name="Silverstein K.A.T."/>
            <person name="Koren S."/>
            <person name="Bechman K.B."/>
            <person name="Herman A."/>
            <person name="Abrahante J.E."/>
            <person name="Garbe J."/>
        </authorList>
    </citation>
    <scope>NUCLEOTIDE SEQUENCE</scope>
    <source>
        <strain evidence="1">Duluth1</strain>
        <tissue evidence="1">Whole animal</tissue>
    </source>
</reference>
<organism evidence="1 2">
    <name type="scientific">Dreissena polymorpha</name>
    <name type="common">Zebra mussel</name>
    <name type="synonym">Mytilus polymorpha</name>
    <dbReference type="NCBI Taxonomy" id="45954"/>
    <lineage>
        <taxon>Eukaryota</taxon>
        <taxon>Metazoa</taxon>
        <taxon>Spiralia</taxon>
        <taxon>Lophotrochozoa</taxon>
        <taxon>Mollusca</taxon>
        <taxon>Bivalvia</taxon>
        <taxon>Autobranchia</taxon>
        <taxon>Heteroconchia</taxon>
        <taxon>Euheterodonta</taxon>
        <taxon>Imparidentia</taxon>
        <taxon>Neoheterodontei</taxon>
        <taxon>Myida</taxon>
        <taxon>Dreissenoidea</taxon>
        <taxon>Dreissenidae</taxon>
        <taxon>Dreissena</taxon>
    </lineage>
</organism>
<sequence>MYAMVWHGMAWCGMVWHGVTWYGMSTELVIPGIRFNHFMAMPNHMLMTPVSVKKALEVSAFRHLLTCMKSPHIPKDQK</sequence>
<protein>
    <submittedName>
        <fullName evidence="1">Uncharacterized protein</fullName>
    </submittedName>
</protein>
<proteinExistence type="predicted"/>
<evidence type="ECO:0000313" key="2">
    <source>
        <dbReference type="Proteomes" id="UP000828390"/>
    </source>
</evidence>
<reference evidence="1" key="1">
    <citation type="journal article" date="2019" name="bioRxiv">
        <title>The Genome of the Zebra Mussel, Dreissena polymorpha: A Resource for Invasive Species Research.</title>
        <authorList>
            <person name="McCartney M.A."/>
            <person name="Auch B."/>
            <person name="Kono T."/>
            <person name="Mallez S."/>
            <person name="Zhang Y."/>
            <person name="Obille A."/>
            <person name="Becker A."/>
            <person name="Abrahante J.E."/>
            <person name="Garbe J."/>
            <person name="Badalamenti J.P."/>
            <person name="Herman A."/>
            <person name="Mangelson H."/>
            <person name="Liachko I."/>
            <person name="Sullivan S."/>
            <person name="Sone E.D."/>
            <person name="Koren S."/>
            <person name="Silverstein K.A.T."/>
            <person name="Beckman K.B."/>
            <person name="Gohl D.M."/>
        </authorList>
    </citation>
    <scope>NUCLEOTIDE SEQUENCE</scope>
    <source>
        <strain evidence="1">Duluth1</strain>
        <tissue evidence="1">Whole animal</tissue>
    </source>
</reference>
<dbReference type="Proteomes" id="UP000828390">
    <property type="component" value="Unassembled WGS sequence"/>
</dbReference>
<evidence type="ECO:0000313" key="1">
    <source>
        <dbReference type="EMBL" id="KAH3805767.1"/>
    </source>
</evidence>
<gene>
    <name evidence="1" type="ORF">DPMN_134075</name>
</gene>